<feature type="domain" description="ABC transporter" evidence="9">
    <location>
        <begin position="400"/>
        <end position="605"/>
    </location>
</feature>
<dbReference type="Proteomes" id="UP000284841">
    <property type="component" value="Unassembled WGS sequence"/>
</dbReference>
<keyword evidence="3" id="KW-0547">Nucleotide-binding</keyword>
<dbReference type="InterPro" id="IPR027417">
    <property type="entry name" value="P-loop_NTPase"/>
</dbReference>
<feature type="domain" description="ABC transmembrane type-1" evidence="10">
    <location>
        <begin position="84"/>
        <end position="367"/>
    </location>
</feature>
<keyword evidence="2 8" id="KW-0812">Transmembrane</keyword>
<feature type="compositionally biased region" description="Basic and acidic residues" evidence="7">
    <location>
        <begin position="37"/>
        <end position="48"/>
    </location>
</feature>
<protein>
    <submittedName>
        <fullName evidence="11">ABC transporter ATP-binding protein</fullName>
    </submittedName>
</protein>
<dbReference type="GO" id="GO:0034040">
    <property type="term" value="F:ATPase-coupled lipid transmembrane transporter activity"/>
    <property type="evidence" value="ECO:0007669"/>
    <property type="project" value="TreeGrafter"/>
</dbReference>
<dbReference type="InterPro" id="IPR017871">
    <property type="entry name" value="ABC_transporter-like_CS"/>
</dbReference>
<dbReference type="AlphaFoldDB" id="A0A415DYJ7"/>
<evidence type="ECO:0000313" key="11">
    <source>
        <dbReference type="EMBL" id="RHJ85933.1"/>
    </source>
</evidence>
<dbReference type="GO" id="GO:0005886">
    <property type="term" value="C:plasma membrane"/>
    <property type="evidence" value="ECO:0007669"/>
    <property type="project" value="UniProtKB-SubCell"/>
</dbReference>
<proteinExistence type="predicted"/>
<feature type="transmembrane region" description="Helical" evidence="8">
    <location>
        <begin position="223"/>
        <end position="241"/>
    </location>
</feature>
<dbReference type="PROSITE" id="PS00211">
    <property type="entry name" value="ABC_TRANSPORTER_1"/>
    <property type="match status" value="1"/>
</dbReference>
<dbReference type="PANTHER" id="PTHR24221:SF654">
    <property type="entry name" value="ATP-BINDING CASSETTE SUB-FAMILY B MEMBER 6"/>
    <property type="match status" value="1"/>
</dbReference>
<feature type="region of interest" description="Disordered" evidence="7">
    <location>
        <begin position="37"/>
        <end position="59"/>
    </location>
</feature>
<dbReference type="SMART" id="SM00382">
    <property type="entry name" value="AAA"/>
    <property type="match status" value="1"/>
</dbReference>
<dbReference type="InterPro" id="IPR011527">
    <property type="entry name" value="ABC1_TM_dom"/>
</dbReference>
<keyword evidence="5 8" id="KW-1133">Transmembrane helix</keyword>
<name>A0A415DYJ7_9FIRM</name>
<feature type="transmembrane region" description="Helical" evidence="8">
    <location>
        <begin position="193"/>
        <end position="217"/>
    </location>
</feature>
<reference evidence="11 12" key="1">
    <citation type="submission" date="2018-08" db="EMBL/GenBank/DDBJ databases">
        <title>A genome reference for cultivated species of the human gut microbiota.</title>
        <authorList>
            <person name="Zou Y."/>
            <person name="Xue W."/>
            <person name="Luo G."/>
        </authorList>
    </citation>
    <scope>NUCLEOTIDE SEQUENCE [LARGE SCALE GENOMIC DNA]</scope>
    <source>
        <strain evidence="11 12">AM07-24</strain>
    </source>
</reference>
<dbReference type="InterPro" id="IPR003593">
    <property type="entry name" value="AAA+_ATPase"/>
</dbReference>
<dbReference type="GO" id="GO:0140359">
    <property type="term" value="F:ABC-type transporter activity"/>
    <property type="evidence" value="ECO:0007669"/>
    <property type="project" value="InterPro"/>
</dbReference>
<dbReference type="Gene3D" id="1.20.1560.10">
    <property type="entry name" value="ABC transporter type 1, transmembrane domain"/>
    <property type="match status" value="1"/>
</dbReference>
<accession>A0A415DYJ7</accession>
<dbReference type="PROSITE" id="PS50929">
    <property type="entry name" value="ABC_TM1F"/>
    <property type="match status" value="1"/>
</dbReference>
<sequence>MRGRPPLTATIACWQIQKNTGRFSHSRRRAGMLKFDKKRGNDGIKDSYSHMSPSRGGSSQGTFFETYGNPSFGRYFLCYKKYIAALALVIAAVVAASLLPPQVLRLIVDDYLMAGKAEGLLAMGGIYLGTFALVGFFDFLKGWLLTTVGQMIVKNVRSKMQQKLTKLPASYFTKNSSGQITSKFINDVDNISALFTNGVISMAIDCFKIVGIIISIWFFSVTMGIFALGLVPIIGLLTRFFKVRMLRSQKANLRELGKVNNHISESIRNILMIKAFHKEKYMERRYRTYLAENYQTMNQVNFYDSCYSPIIQIMTACSIGFILYLAMGGSGNVLGISIGQVTASVNLITNLFSPIDSLGTELAAIQKGMSGIDSVKAFLQQPEEAEKEMFPELLNRDIELEFQHVTFAYEKGQDVIKDFNLRVGSGENVVVTGRTGAGKSTLFKLAAGILQPVSGRVLVGGVEPFRITGTEKRKIFGYVQQDFSFIRGNIWDQISLGDPSIKKKDIAEVIEFVGLTQAVTNLERGFETLADAELFSQGQRQLLAIARAMVCNPKILLLDEVTANLDTVTEEKIVSVLKKAGGDRTMLSIAHRPRVLSEAERKIEL</sequence>
<dbReference type="GO" id="GO:0005524">
    <property type="term" value="F:ATP binding"/>
    <property type="evidence" value="ECO:0007669"/>
    <property type="project" value="UniProtKB-KW"/>
</dbReference>
<evidence type="ECO:0000259" key="10">
    <source>
        <dbReference type="PROSITE" id="PS50929"/>
    </source>
</evidence>
<evidence type="ECO:0000256" key="4">
    <source>
        <dbReference type="ARBA" id="ARBA00022840"/>
    </source>
</evidence>
<evidence type="ECO:0000256" key="1">
    <source>
        <dbReference type="ARBA" id="ARBA00004651"/>
    </source>
</evidence>
<comment type="caution">
    <text evidence="11">The sequence shown here is derived from an EMBL/GenBank/DDBJ whole genome shotgun (WGS) entry which is preliminary data.</text>
</comment>
<dbReference type="InterPro" id="IPR039421">
    <property type="entry name" value="Type_1_exporter"/>
</dbReference>
<evidence type="ECO:0000256" key="2">
    <source>
        <dbReference type="ARBA" id="ARBA00022692"/>
    </source>
</evidence>
<dbReference type="InterPro" id="IPR003439">
    <property type="entry name" value="ABC_transporter-like_ATP-bd"/>
</dbReference>
<dbReference type="OrthoDB" id="9770415at2"/>
<dbReference type="PANTHER" id="PTHR24221">
    <property type="entry name" value="ATP-BINDING CASSETTE SUB-FAMILY B"/>
    <property type="match status" value="1"/>
</dbReference>
<evidence type="ECO:0000256" key="6">
    <source>
        <dbReference type="ARBA" id="ARBA00023136"/>
    </source>
</evidence>
<evidence type="ECO:0000256" key="5">
    <source>
        <dbReference type="ARBA" id="ARBA00022989"/>
    </source>
</evidence>
<comment type="subcellular location">
    <subcellularLocation>
        <location evidence="1">Cell membrane</location>
        <topology evidence="1">Multi-pass membrane protein</topology>
    </subcellularLocation>
</comment>
<dbReference type="GO" id="GO:0016887">
    <property type="term" value="F:ATP hydrolysis activity"/>
    <property type="evidence" value="ECO:0007669"/>
    <property type="project" value="InterPro"/>
</dbReference>
<dbReference type="CDD" id="cd18544">
    <property type="entry name" value="ABC_6TM_TmrA_like"/>
    <property type="match status" value="1"/>
</dbReference>
<feature type="compositionally biased region" description="Polar residues" evidence="7">
    <location>
        <begin position="49"/>
        <end position="59"/>
    </location>
</feature>
<keyword evidence="12" id="KW-1185">Reference proteome</keyword>
<dbReference type="Gene3D" id="3.40.50.300">
    <property type="entry name" value="P-loop containing nucleotide triphosphate hydrolases"/>
    <property type="match status" value="1"/>
</dbReference>
<evidence type="ECO:0000256" key="3">
    <source>
        <dbReference type="ARBA" id="ARBA00022741"/>
    </source>
</evidence>
<dbReference type="PROSITE" id="PS50893">
    <property type="entry name" value="ABC_TRANSPORTER_2"/>
    <property type="match status" value="1"/>
</dbReference>
<keyword evidence="4 11" id="KW-0067">ATP-binding</keyword>
<feature type="transmembrane region" description="Helical" evidence="8">
    <location>
        <begin position="306"/>
        <end position="327"/>
    </location>
</feature>
<dbReference type="SUPFAM" id="SSF52540">
    <property type="entry name" value="P-loop containing nucleoside triphosphate hydrolases"/>
    <property type="match status" value="1"/>
</dbReference>
<evidence type="ECO:0000256" key="7">
    <source>
        <dbReference type="SAM" id="MobiDB-lite"/>
    </source>
</evidence>
<feature type="transmembrane region" description="Helical" evidence="8">
    <location>
        <begin position="120"/>
        <end position="140"/>
    </location>
</feature>
<dbReference type="Pfam" id="PF00664">
    <property type="entry name" value="ABC_membrane"/>
    <property type="match status" value="1"/>
</dbReference>
<dbReference type="SUPFAM" id="SSF90123">
    <property type="entry name" value="ABC transporter transmembrane region"/>
    <property type="match status" value="1"/>
</dbReference>
<evidence type="ECO:0000259" key="9">
    <source>
        <dbReference type="PROSITE" id="PS50893"/>
    </source>
</evidence>
<keyword evidence="6 8" id="KW-0472">Membrane</keyword>
<feature type="transmembrane region" description="Helical" evidence="8">
    <location>
        <begin position="82"/>
        <end position="100"/>
    </location>
</feature>
<dbReference type="STRING" id="1776384.GCA_900086585_01965"/>
<evidence type="ECO:0000256" key="8">
    <source>
        <dbReference type="SAM" id="Phobius"/>
    </source>
</evidence>
<gene>
    <name evidence="11" type="ORF">DW099_13895</name>
</gene>
<dbReference type="Pfam" id="PF00005">
    <property type="entry name" value="ABC_tran"/>
    <property type="match status" value="1"/>
</dbReference>
<dbReference type="EMBL" id="QRMS01000004">
    <property type="protein sequence ID" value="RHJ85933.1"/>
    <property type="molecule type" value="Genomic_DNA"/>
</dbReference>
<evidence type="ECO:0000313" key="12">
    <source>
        <dbReference type="Proteomes" id="UP000284841"/>
    </source>
</evidence>
<organism evidence="11 12">
    <name type="scientific">Emergencia timonensis</name>
    <dbReference type="NCBI Taxonomy" id="1776384"/>
    <lineage>
        <taxon>Bacteria</taxon>
        <taxon>Bacillati</taxon>
        <taxon>Bacillota</taxon>
        <taxon>Clostridia</taxon>
        <taxon>Peptostreptococcales</taxon>
        <taxon>Anaerovoracaceae</taxon>
        <taxon>Emergencia</taxon>
    </lineage>
</organism>
<dbReference type="InterPro" id="IPR036640">
    <property type="entry name" value="ABC1_TM_sf"/>
</dbReference>